<dbReference type="Proteomes" id="UP000255233">
    <property type="component" value="Unassembled WGS sequence"/>
</dbReference>
<dbReference type="STRING" id="880526.GCA_000427365_00079"/>
<dbReference type="EMBL" id="UGVL01000001">
    <property type="protein sequence ID" value="SUE34261.1"/>
    <property type="molecule type" value="Genomic_DNA"/>
</dbReference>
<sequence>MASKAANAKKRVIISYMNLSPELIEAFRATYPHGYSEALIRIDKPGGDFFYAVPFETEEISYLVKVDVKIDTKPEEDLDKDYYADDDDEISGADQIADSPDDDDDE</sequence>
<dbReference type="RefSeq" id="WP_037291190.1">
    <property type="nucleotide sequence ID" value="NZ_CALVFX010000007.1"/>
</dbReference>
<name>A0A379MRI4_9BACT</name>
<evidence type="ECO:0000313" key="2">
    <source>
        <dbReference type="EMBL" id="SUE34261.1"/>
    </source>
</evidence>
<protein>
    <submittedName>
        <fullName evidence="2">Uncharacterized protein</fullName>
    </submittedName>
</protein>
<dbReference type="AlphaFoldDB" id="A0A379MRI4"/>
<evidence type="ECO:0000256" key="1">
    <source>
        <dbReference type="SAM" id="MobiDB-lite"/>
    </source>
</evidence>
<dbReference type="OrthoDB" id="1122172at2"/>
<proteinExistence type="predicted"/>
<reference evidence="2 3" key="1">
    <citation type="submission" date="2018-06" db="EMBL/GenBank/DDBJ databases">
        <authorList>
            <consortium name="Pathogen Informatics"/>
            <person name="Doyle S."/>
        </authorList>
    </citation>
    <scope>NUCLEOTIDE SEQUENCE [LARGE SCALE GENOMIC DNA]</scope>
    <source>
        <strain evidence="2 3">NCTC11190</strain>
    </source>
</reference>
<feature type="region of interest" description="Disordered" evidence="1">
    <location>
        <begin position="76"/>
        <end position="106"/>
    </location>
</feature>
<organism evidence="2 3">
    <name type="scientific">Rikenella microfusus</name>
    <dbReference type="NCBI Taxonomy" id="28139"/>
    <lineage>
        <taxon>Bacteria</taxon>
        <taxon>Pseudomonadati</taxon>
        <taxon>Bacteroidota</taxon>
        <taxon>Bacteroidia</taxon>
        <taxon>Bacteroidales</taxon>
        <taxon>Rikenellaceae</taxon>
        <taxon>Rikenella</taxon>
    </lineage>
</organism>
<evidence type="ECO:0000313" key="3">
    <source>
        <dbReference type="Proteomes" id="UP000255233"/>
    </source>
</evidence>
<accession>A0A379MRI4</accession>
<gene>
    <name evidence="2" type="ORF">NCTC11190_01482</name>
</gene>
<keyword evidence="3" id="KW-1185">Reference proteome</keyword>